<feature type="transmembrane region" description="Helical" evidence="1">
    <location>
        <begin position="29"/>
        <end position="53"/>
    </location>
</feature>
<evidence type="ECO:0000313" key="3">
    <source>
        <dbReference type="EMBL" id="SEO81730.1"/>
    </source>
</evidence>
<keyword evidence="1" id="KW-0812">Transmembrane</keyword>
<reference evidence="3 4" key="1">
    <citation type="submission" date="2016-10" db="EMBL/GenBank/DDBJ databases">
        <authorList>
            <person name="de Groot N.N."/>
        </authorList>
    </citation>
    <scope>NUCLEOTIDE SEQUENCE [LARGE SCALE GENOMIC DNA]</scope>
    <source>
        <strain evidence="3 4">DSM 44993</strain>
    </source>
</reference>
<name>A0A1H8SSJ7_9PSEU</name>
<keyword evidence="1" id="KW-0472">Membrane</keyword>
<organism evidence="3 4">
    <name type="scientific">Amycolatopsis saalfeldensis</name>
    <dbReference type="NCBI Taxonomy" id="394193"/>
    <lineage>
        <taxon>Bacteria</taxon>
        <taxon>Bacillati</taxon>
        <taxon>Actinomycetota</taxon>
        <taxon>Actinomycetes</taxon>
        <taxon>Pseudonocardiales</taxon>
        <taxon>Pseudonocardiaceae</taxon>
        <taxon>Amycolatopsis</taxon>
    </lineage>
</organism>
<keyword evidence="1" id="KW-1133">Transmembrane helix</keyword>
<evidence type="ECO:0000313" key="4">
    <source>
        <dbReference type="Proteomes" id="UP000198582"/>
    </source>
</evidence>
<dbReference type="Pfam" id="PF12158">
    <property type="entry name" value="DUF3592"/>
    <property type="match status" value="1"/>
</dbReference>
<evidence type="ECO:0000256" key="1">
    <source>
        <dbReference type="SAM" id="Phobius"/>
    </source>
</evidence>
<dbReference type="AlphaFoldDB" id="A0A1H8SSJ7"/>
<dbReference type="Proteomes" id="UP000198582">
    <property type="component" value="Unassembled WGS sequence"/>
</dbReference>
<dbReference type="EMBL" id="FOEF01000002">
    <property type="protein sequence ID" value="SEO81730.1"/>
    <property type="molecule type" value="Genomic_DNA"/>
</dbReference>
<feature type="domain" description="DUF3592" evidence="2">
    <location>
        <begin position="59"/>
        <end position="138"/>
    </location>
</feature>
<evidence type="ECO:0000259" key="2">
    <source>
        <dbReference type="Pfam" id="PF12158"/>
    </source>
</evidence>
<accession>A0A1H8SSJ7</accession>
<protein>
    <recommendedName>
        <fullName evidence="2">DUF3592 domain-containing protein</fullName>
    </recommendedName>
</protein>
<keyword evidence="4" id="KW-1185">Reference proteome</keyword>
<dbReference type="InterPro" id="IPR021994">
    <property type="entry name" value="DUF3592"/>
</dbReference>
<proteinExistence type="predicted"/>
<gene>
    <name evidence="3" type="ORF">SAMN04489732_102266</name>
</gene>
<sequence>MVVLLVQLVWSAPLSLVFGRAYLITPEPVLLVLTAGFGLVAVGIVATTAALLVRWRVAARTRRRLLDTGSRVPALLVDVSYTGTRVNGHAVRKLTFESRSAGTPIRAVERTTAALPAGTPATIAYDLADPAKAVVADDLTALAADLARRADRKRQAWIDEMFRRQGKTASSGPAVFTTSTVSGSDGVPSDLASHIHEASAHGLDTALDQLRAMVRDGRLTQQQFDEAERQFSGLFGRSGH</sequence>